<dbReference type="Pfam" id="PF02698">
    <property type="entry name" value="DUF218"/>
    <property type="match status" value="1"/>
</dbReference>
<dbReference type="PANTHER" id="PTHR30336:SF20">
    <property type="entry name" value="DUF218 DOMAIN-CONTAINING PROTEIN"/>
    <property type="match status" value="1"/>
</dbReference>
<dbReference type="EMBL" id="CADCVB010000075">
    <property type="protein sequence ID" value="CAA9420133.1"/>
    <property type="molecule type" value="Genomic_DNA"/>
</dbReference>
<dbReference type="InterPro" id="IPR051599">
    <property type="entry name" value="Cell_Envelope_Assoc"/>
</dbReference>
<protein>
    <recommendedName>
        <fullName evidence="1">DUF218 domain-containing protein</fullName>
    </recommendedName>
</protein>
<accession>A0A6J4PUT5</accession>
<gene>
    <name evidence="2" type="ORF">AVDCRST_MAG78-977</name>
</gene>
<dbReference type="InterPro" id="IPR003848">
    <property type="entry name" value="DUF218"/>
</dbReference>
<sequence length="208" mass="22610">MKRAAQPAVPDSFLGELWTLVRLYRGEPVFPQSAALQGTGVAVVLGAQVLSGGRPSGTLRARSLHAAGLYVAGKVELVIPTGGVGEHPPSEAEVMVRILREQGVSEEGILPEREARSTRESARLVAAMARGRGIRSLLLVTDPLHCVRAVEAFRVEGFEAQVSPVYSSPMWHRRGLRRGQLAREAGALLWYRMRRGRAMRRAGSLSLL</sequence>
<dbReference type="InterPro" id="IPR014729">
    <property type="entry name" value="Rossmann-like_a/b/a_fold"/>
</dbReference>
<evidence type="ECO:0000259" key="1">
    <source>
        <dbReference type="Pfam" id="PF02698"/>
    </source>
</evidence>
<dbReference type="PANTHER" id="PTHR30336">
    <property type="entry name" value="INNER MEMBRANE PROTEIN, PROBABLE PERMEASE"/>
    <property type="match status" value="1"/>
</dbReference>
<name>A0A6J4PUT5_9ACTN</name>
<reference evidence="2" key="1">
    <citation type="submission" date="2020-02" db="EMBL/GenBank/DDBJ databases">
        <authorList>
            <person name="Meier V. D."/>
        </authorList>
    </citation>
    <scope>NUCLEOTIDE SEQUENCE</scope>
    <source>
        <strain evidence="2">AVDCRST_MAG78</strain>
    </source>
</reference>
<evidence type="ECO:0000313" key="2">
    <source>
        <dbReference type="EMBL" id="CAA9420133.1"/>
    </source>
</evidence>
<proteinExistence type="predicted"/>
<organism evidence="2">
    <name type="scientific">uncultured Rubrobacteraceae bacterium</name>
    <dbReference type="NCBI Taxonomy" id="349277"/>
    <lineage>
        <taxon>Bacteria</taxon>
        <taxon>Bacillati</taxon>
        <taxon>Actinomycetota</taxon>
        <taxon>Rubrobacteria</taxon>
        <taxon>Rubrobacterales</taxon>
        <taxon>Rubrobacteraceae</taxon>
        <taxon>environmental samples</taxon>
    </lineage>
</organism>
<dbReference type="AlphaFoldDB" id="A0A6J4PUT5"/>
<dbReference type="GO" id="GO:0005886">
    <property type="term" value="C:plasma membrane"/>
    <property type="evidence" value="ECO:0007669"/>
    <property type="project" value="TreeGrafter"/>
</dbReference>
<dbReference type="Gene3D" id="3.40.50.620">
    <property type="entry name" value="HUPs"/>
    <property type="match status" value="1"/>
</dbReference>
<feature type="domain" description="DUF218" evidence="1">
    <location>
        <begin position="41"/>
        <end position="168"/>
    </location>
</feature>
<dbReference type="CDD" id="cd06259">
    <property type="entry name" value="YdcF-like"/>
    <property type="match status" value="1"/>
</dbReference>